<dbReference type="Proteomes" id="UP000185783">
    <property type="component" value="Unassembled WGS sequence"/>
</dbReference>
<keyword evidence="3" id="KW-1133">Transmembrane helix</keyword>
<evidence type="ECO:0000256" key="3">
    <source>
        <dbReference type="SAM" id="Phobius"/>
    </source>
</evidence>
<feature type="coiled-coil region" evidence="1">
    <location>
        <begin position="287"/>
        <end position="399"/>
    </location>
</feature>
<keyword evidence="5" id="KW-1185">Reference proteome</keyword>
<name>A0A1U7JFY0_9HYPH</name>
<dbReference type="Gene3D" id="3.40.50.300">
    <property type="entry name" value="P-loop containing nucleotide triphosphate hydrolases"/>
    <property type="match status" value="1"/>
</dbReference>
<protein>
    <submittedName>
        <fullName evidence="4">Sugar transporter</fullName>
    </submittedName>
</protein>
<dbReference type="STRING" id="197461.A3843_13535"/>
<evidence type="ECO:0000313" key="5">
    <source>
        <dbReference type="Proteomes" id="UP000185783"/>
    </source>
</evidence>
<gene>
    <name evidence="4" type="ORF">A3843_13535</name>
</gene>
<keyword evidence="3" id="KW-0472">Membrane</keyword>
<keyword evidence="4" id="KW-0762">Sugar transport</keyword>
<keyword evidence="3" id="KW-0812">Transmembrane</keyword>
<dbReference type="EMBL" id="LVVZ01000019">
    <property type="protein sequence ID" value="OKL43639.1"/>
    <property type="molecule type" value="Genomic_DNA"/>
</dbReference>
<dbReference type="PANTHER" id="PTHR32309:SF13">
    <property type="entry name" value="FERRIC ENTEROBACTIN TRANSPORT PROTEIN FEPE"/>
    <property type="match status" value="1"/>
</dbReference>
<evidence type="ECO:0000313" key="4">
    <source>
        <dbReference type="EMBL" id="OKL43639.1"/>
    </source>
</evidence>
<feature type="coiled-coil region" evidence="1">
    <location>
        <begin position="197"/>
        <end position="261"/>
    </location>
</feature>
<dbReference type="InterPro" id="IPR050445">
    <property type="entry name" value="Bact_polysacc_biosynth/exp"/>
</dbReference>
<dbReference type="InterPro" id="IPR027417">
    <property type="entry name" value="P-loop_NTPase"/>
</dbReference>
<keyword evidence="4" id="KW-0813">Transport</keyword>
<comment type="caution">
    <text evidence="4">The sequence shown here is derived from an EMBL/GenBank/DDBJ whole genome shotgun (WGS) entry which is preliminary data.</text>
</comment>
<dbReference type="GO" id="GO:0005886">
    <property type="term" value="C:plasma membrane"/>
    <property type="evidence" value="ECO:0007669"/>
    <property type="project" value="TreeGrafter"/>
</dbReference>
<evidence type="ECO:0000256" key="2">
    <source>
        <dbReference type="SAM" id="MobiDB-lite"/>
    </source>
</evidence>
<dbReference type="AlphaFoldDB" id="A0A1U7JFY0"/>
<dbReference type="GO" id="GO:0004713">
    <property type="term" value="F:protein tyrosine kinase activity"/>
    <property type="evidence" value="ECO:0007669"/>
    <property type="project" value="TreeGrafter"/>
</dbReference>
<keyword evidence="1" id="KW-0175">Coiled coil</keyword>
<sequence>MPQEDVFLDMSILLKKVFGAMLWLVPLSAIVGLGALVAAQFLPVKYTSEARVLIDTANLVYPVRNGAGESERALLDNQGIISQVQLISSRDLARRVVNELNLTQSDAFLTQQQPSLVDRLRSMLGLAAGEETVSAEERALEKMIDGLDVYRVDQSRVISVSFTGKDPELAARIANAIVAEYRSLQDAAKKEANANAAEALAPQVERLRKDVEEAQQRVEEFRASADLLMGSENRTLTQQRMTELSSQVSEAMARRSEAEARADLIRGLLENGGDLETASEVLNSQLIQRLRERQVELQTRIAELSTTLLPNHPQVRSLRSQLGGYDRQIRAEAEKIMRGLENEAKVANQRVEDLNAALDELKAEAARSGSDQVRLQELERDAQAKAEQLNTMLASLREAEVLQSAGILNADARVISRATPPIERSGLKPWALGAILGFATLFLGCVFVIVRALVNGEVLRRELYTVPPVSSAEPVVAKGLEKTRPSETVVEALMRQREQETATDGQMDTVESLKDHQAPKSQEAAAAERQPGKAMENAVASAGGSVGRIVVLSVDSERLSNQIAFDCTRRIAKTGIMPLFLEVRSETPELQTEDETESATATAKPIEGPGFAELLAGSAAFTQVIHRDPISRAHVIPAGDTPIGDDVILGGRYNLIMEALDLTYDVIVADIGLIEPSLISAQMLAEADRVIVATDGSPAGPELEKALAVLEKHTDAPVEVERVTHGKPHGRLTADMAA</sequence>
<proteinExistence type="predicted"/>
<feature type="transmembrane region" description="Helical" evidence="3">
    <location>
        <begin position="21"/>
        <end position="42"/>
    </location>
</feature>
<dbReference type="PANTHER" id="PTHR32309">
    <property type="entry name" value="TYROSINE-PROTEIN KINASE"/>
    <property type="match status" value="1"/>
</dbReference>
<reference evidence="4 5" key="1">
    <citation type="submission" date="2016-03" db="EMBL/GenBank/DDBJ databases">
        <title>Genome sequence of Nesiotobacter sp. nov., a moderately halophilic alphaproteobacterium isolated from the Yellow Sea, China.</title>
        <authorList>
            <person name="Zhang G."/>
            <person name="Zhang R."/>
        </authorList>
    </citation>
    <scope>NUCLEOTIDE SEQUENCE [LARGE SCALE GENOMIC DNA]</scope>
    <source>
        <strain evidence="4 5">WB1-6</strain>
    </source>
</reference>
<organism evidence="4 5">
    <name type="scientific">Pseudovibrio exalbescens</name>
    <dbReference type="NCBI Taxonomy" id="197461"/>
    <lineage>
        <taxon>Bacteria</taxon>
        <taxon>Pseudomonadati</taxon>
        <taxon>Pseudomonadota</taxon>
        <taxon>Alphaproteobacteria</taxon>
        <taxon>Hyphomicrobiales</taxon>
        <taxon>Stappiaceae</taxon>
        <taxon>Pseudovibrio</taxon>
    </lineage>
</organism>
<evidence type="ECO:0000256" key="1">
    <source>
        <dbReference type="SAM" id="Coils"/>
    </source>
</evidence>
<feature type="region of interest" description="Disordered" evidence="2">
    <location>
        <begin position="496"/>
        <end position="537"/>
    </location>
</feature>
<dbReference type="RefSeq" id="WP_028480818.1">
    <property type="nucleotide sequence ID" value="NZ_LVVZ01000019.1"/>
</dbReference>
<accession>A0A1U7JFY0</accession>
<feature type="transmembrane region" description="Helical" evidence="3">
    <location>
        <begin position="430"/>
        <end position="454"/>
    </location>
</feature>